<dbReference type="Proteomes" id="UP000703661">
    <property type="component" value="Unassembled WGS sequence"/>
</dbReference>
<proteinExistence type="predicted"/>
<dbReference type="InterPro" id="IPR032675">
    <property type="entry name" value="LRR_dom_sf"/>
</dbReference>
<dbReference type="AlphaFoldDB" id="A0A9P6MSU4"/>
<evidence type="ECO:0000313" key="1">
    <source>
        <dbReference type="EMBL" id="KAG0011521.1"/>
    </source>
</evidence>
<name>A0A9P6MSU4_9FUNG</name>
<dbReference type="OrthoDB" id="2350533at2759"/>
<dbReference type="EMBL" id="JAAAID010001131">
    <property type="protein sequence ID" value="KAG0011521.1"/>
    <property type="molecule type" value="Genomic_DNA"/>
</dbReference>
<dbReference type="Gene3D" id="3.80.10.10">
    <property type="entry name" value="Ribonuclease Inhibitor"/>
    <property type="match status" value="1"/>
</dbReference>
<protein>
    <recommendedName>
        <fullName evidence="3">F-box domain-containing protein</fullName>
    </recommendedName>
</protein>
<evidence type="ECO:0000313" key="2">
    <source>
        <dbReference type="Proteomes" id="UP000703661"/>
    </source>
</evidence>
<comment type="caution">
    <text evidence="1">The sequence shown here is derived from an EMBL/GenBank/DDBJ whole genome shotgun (WGS) entry which is preliminary data.</text>
</comment>
<gene>
    <name evidence="1" type="ORF">BGZ80_000623</name>
</gene>
<evidence type="ECO:0008006" key="3">
    <source>
        <dbReference type="Google" id="ProtNLM"/>
    </source>
</evidence>
<dbReference type="SUPFAM" id="SSF52047">
    <property type="entry name" value="RNI-like"/>
    <property type="match status" value="1"/>
</dbReference>
<organism evidence="1 2">
    <name type="scientific">Entomortierella chlamydospora</name>
    <dbReference type="NCBI Taxonomy" id="101097"/>
    <lineage>
        <taxon>Eukaryota</taxon>
        <taxon>Fungi</taxon>
        <taxon>Fungi incertae sedis</taxon>
        <taxon>Mucoromycota</taxon>
        <taxon>Mortierellomycotina</taxon>
        <taxon>Mortierellomycetes</taxon>
        <taxon>Mortierellales</taxon>
        <taxon>Mortierellaceae</taxon>
        <taxon>Entomortierella</taxon>
    </lineage>
</organism>
<reference evidence="1" key="1">
    <citation type="journal article" date="2020" name="Fungal Divers.">
        <title>Resolving the Mortierellaceae phylogeny through synthesis of multi-gene phylogenetics and phylogenomics.</title>
        <authorList>
            <person name="Vandepol N."/>
            <person name="Liber J."/>
            <person name="Desiro A."/>
            <person name="Na H."/>
            <person name="Kennedy M."/>
            <person name="Barry K."/>
            <person name="Grigoriev I.V."/>
            <person name="Miller A.N."/>
            <person name="O'Donnell K."/>
            <person name="Stajich J.E."/>
            <person name="Bonito G."/>
        </authorList>
    </citation>
    <scope>NUCLEOTIDE SEQUENCE</scope>
    <source>
        <strain evidence="1">NRRL 2769</strain>
    </source>
</reference>
<accession>A0A9P6MSU4</accession>
<keyword evidence="2" id="KW-1185">Reference proteome</keyword>
<sequence length="567" mass="64683">MSPSHEQPTLLVECIENIISFLRSNHVPTLCSLLLVNKTFFKITVPILYQSPFVLVRNEKRFDEDGKPDRLILLLRLFFSELDPSLLAELPSYSIEDDDDQDVIEPRKDQDPLLQQRKSFIAESGGYFYHYRRHDHDFIAERAIPRLFGTVTKAQSQAVLAQLDKVFLKHCGSRVQSLCLASVRATQLRGCIPILTCLRRLEIHDVINMTTSGVDALVEWIKLHDDIHGTLRELRMGGVAEYGRSSEEGDMKDLVRLPQAFKTLVALDTSSWSEGWSMIDQTPLESLERLIMDYGEGQAPESKVDFLLRCRSLRILDLFVPEQDIFQGVVRLFRSLHQPAFYQPGVTSGEPLKVTPGEQVCIPPIERLYISGDHLNLRNALEDAAVGLSKSLRVLKGTSLARQDVVKPSLTWGQPFETHMPFLSELQLQGDITLEFHFSLLRCCPNLMSLKLLVNGLESCGQVDNPIEEILSLRKLQILQLHGRWPLSMTFINGIAPNLTGLKMLDLARCFGVSLHQVMKAIHNMEYLWRLGWDNEDVDDAEEAIEYWRTHAPMIRIGPIQWEEFLM</sequence>